<reference evidence="1 2" key="1">
    <citation type="submission" date="2024-05" db="EMBL/GenBank/DDBJ databases">
        <title>Haplotype-resolved chromosome-level genome assembly of Huyou (Citrus changshanensis).</title>
        <authorList>
            <person name="Miao C."/>
            <person name="Chen W."/>
            <person name="Wu Y."/>
            <person name="Wang L."/>
            <person name="Zhao S."/>
            <person name="Grierson D."/>
            <person name="Xu C."/>
            <person name="Chen K."/>
        </authorList>
    </citation>
    <scope>NUCLEOTIDE SEQUENCE [LARGE SCALE GENOMIC DNA]</scope>
    <source>
        <strain evidence="1">01-14</strain>
        <tissue evidence="1">Leaf</tissue>
    </source>
</reference>
<evidence type="ECO:0000313" key="1">
    <source>
        <dbReference type="EMBL" id="KAK9221220.1"/>
    </source>
</evidence>
<gene>
    <name evidence="1" type="ORF">WN944_009646</name>
</gene>
<dbReference type="EMBL" id="JBCGBO010000002">
    <property type="protein sequence ID" value="KAK9221220.1"/>
    <property type="molecule type" value="Genomic_DNA"/>
</dbReference>
<sequence length="65" mass="6858">MNRNRNGGAHHYLGMENGRLIPMGSVVGLSLSLSPPMIEISANLAVVAVSTLLTIKIASRSKIVT</sequence>
<protein>
    <submittedName>
        <fullName evidence="1">Uncharacterized protein</fullName>
    </submittedName>
</protein>
<evidence type="ECO:0000313" key="2">
    <source>
        <dbReference type="Proteomes" id="UP001428341"/>
    </source>
</evidence>
<dbReference type="AlphaFoldDB" id="A0AAP0MQ69"/>
<keyword evidence="2" id="KW-1185">Reference proteome</keyword>
<name>A0AAP0MQ69_9ROSI</name>
<organism evidence="1 2">
    <name type="scientific">Citrus x changshan-huyou</name>
    <dbReference type="NCBI Taxonomy" id="2935761"/>
    <lineage>
        <taxon>Eukaryota</taxon>
        <taxon>Viridiplantae</taxon>
        <taxon>Streptophyta</taxon>
        <taxon>Embryophyta</taxon>
        <taxon>Tracheophyta</taxon>
        <taxon>Spermatophyta</taxon>
        <taxon>Magnoliopsida</taxon>
        <taxon>eudicotyledons</taxon>
        <taxon>Gunneridae</taxon>
        <taxon>Pentapetalae</taxon>
        <taxon>rosids</taxon>
        <taxon>malvids</taxon>
        <taxon>Sapindales</taxon>
        <taxon>Rutaceae</taxon>
        <taxon>Aurantioideae</taxon>
        <taxon>Citrus</taxon>
    </lineage>
</organism>
<accession>A0AAP0MQ69</accession>
<comment type="caution">
    <text evidence="1">The sequence shown here is derived from an EMBL/GenBank/DDBJ whole genome shotgun (WGS) entry which is preliminary data.</text>
</comment>
<dbReference type="Proteomes" id="UP001428341">
    <property type="component" value="Unassembled WGS sequence"/>
</dbReference>
<proteinExistence type="predicted"/>